<proteinExistence type="predicted"/>
<gene>
    <name evidence="10" type="ORF">GIB67_021789</name>
</gene>
<dbReference type="OrthoDB" id="10260889at2759"/>
<evidence type="ECO:0000256" key="1">
    <source>
        <dbReference type="ARBA" id="ARBA00001698"/>
    </source>
</evidence>
<dbReference type="PANTHER" id="PTHR47101:SF1">
    <property type="entry name" value="PHOSPHATIDATE CYTIDYLYLTRANSFERASE 4, CHLOROPLASTIC"/>
    <property type="match status" value="1"/>
</dbReference>
<dbReference type="GO" id="GO:0004605">
    <property type="term" value="F:phosphatidate cytidylyltransferase activity"/>
    <property type="evidence" value="ECO:0007669"/>
    <property type="project" value="UniProtKB-EC"/>
</dbReference>
<evidence type="ECO:0000256" key="9">
    <source>
        <dbReference type="SAM" id="Phobius"/>
    </source>
</evidence>
<name>A0A7J7P2Z6_9MAGN</name>
<reference evidence="10 11" key="1">
    <citation type="journal article" date="2020" name="IScience">
        <title>Genome Sequencing of the Endangered Kingdonia uniflora (Circaeasteraceae, Ranunculales) Reveals Potential Mechanisms of Evolutionary Specialization.</title>
        <authorList>
            <person name="Sun Y."/>
            <person name="Deng T."/>
            <person name="Zhang A."/>
            <person name="Moore M.J."/>
            <person name="Landis J.B."/>
            <person name="Lin N."/>
            <person name="Zhang H."/>
            <person name="Zhang X."/>
            <person name="Huang J."/>
            <person name="Zhang X."/>
            <person name="Sun H."/>
            <person name="Wang H."/>
        </authorList>
    </citation>
    <scope>NUCLEOTIDE SEQUENCE [LARGE SCALE GENOMIC DNA]</scope>
    <source>
        <strain evidence="10">TB1705</strain>
        <tissue evidence="10">Leaf</tissue>
    </source>
</reference>
<keyword evidence="7" id="KW-0594">Phospholipid biosynthesis</keyword>
<dbReference type="AlphaFoldDB" id="A0A7J7P2Z6"/>
<evidence type="ECO:0000256" key="5">
    <source>
        <dbReference type="ARBA" id="ARBA00022516"/>
    </source>
</evidence>
<evidence type="ECO:0000256" key="2">
    <source>
        <dbReference type="ARBA" id="ARBA00005119"/>
    </source>
</evidence>
<keyword evidence="6" id="KW-0808">Transferase</keyword>
<keyword evidence="9" id="KW-0472">Membrane</keyword>
<keyword evidence="5" id="KW-0444">Lipid biosynthesis</keyword>
<keyword evidence="11" id="KW-1185">Reference proteome</keyword>
<comment type="pathway">
    <text evidence="3">Lipid metabolism.</text>
</comment>
<evidence type="ECO:0000256" key="4">
    <source>
        <dbReference type="ARBA" id="ARBA00012487"/>
    </source>
</evidence>
<evidence type="ECO:0000256" key="6">
    <source>
        <dbReference type="ARBA" id="ARBA00022695"/>
    </source>
</evidence>
<evidence type="ECO:0000313" key="11">
    <source>
        <dbReference type="Proteomes" id="UP000541444"/>
    </source>
</evidence>
<evidence type="ECO:0000256" key="7">
    <source>
        <dbReference type="ARBA" id="ARBA00023209"/>
    </source>
</evidence>
<comment type="caution">
    <text evidence="10">The sequence shown here is derived from an EMBL/GenBank/DDBJ whole genome shotgun (WGS) entry which is preliminary data.</text>
</comment>
<organism evidence="10 11">
    <name type="scientific">Kingdonia uniflora</name>
    <dbReference type="NCBI Taxonomy" id="39325"/>
    <lineage>
        <taxon>Eukaryota</taxon>
        <taxon>Viridiplantae</taxon>
        <taxon>Streptophyta</taxon>
        <taxon>Embryophyta</taxon>
        <taxon>Tracheophyta</taxon>
        <taxon>Spermatophyta</taxon>
        <taxon>Magnoliopsida</taxon>
        <taxon>Ranunculales</taxon>
        <taxon>Circaeasteraceae</taxon>
        <taxon>Kingdonia</taxon>
    </lineage>
</organism>
<comment type="pathway">
    <text evidence="2">Phospholipid metabolism; CDP-diacylglycerol biosynthesis; CDP-diacylglycerol from sn-glycerol 3-phosphate: step 3/3.</text>
</comment>
<protein>
    <recommendedName>
        <fullName evidence="4">phosphatidate cytidylyltransferase</fullName>
        <ecNumber evidence="4">2.7.7.41</ecNumber>
    </recommendedName>
</protein>
<dbReference type="EC" id="2.7.7.41" evidence="4"/>
<dbReference type="Proteomes" id="UP000541444">
    <property type="component" value="Unassembled WGS sequence"/>
</dbReference>
<accession>A0A7J7P2Z6</accession>
<dbReference type="PANTHER" id="PTHR47101">
    <property type="entry name" value="PHOSPHATIDATE CYTIDYLYLTRANSFERASE 5, CHLOROPLASTIC"/>
    <property type="match status" value="1"/>
</dbReference>
<keyword evidence="7" id="KW-0443">Lipid metabolism</keyword>
<keyword evidence="9" id="KW-0812">Transmembrane</keyword>
<comment type="catalytic activity">
    <reaction evidence="1">
        <text>a 1,2-diacyl-sn-glycero-3-phosphate + CTP + H(+) = a CDP-1,2-diacyl-sn-glycerol + diphosphate</text>
        <dbReference type="Rhea" id="RHEA:16229"/>
        <dbReference type="ChEBI" id="CHEBI:15378"/>
        <dbReference type="ChEBI" id="CHEBI:33019"/>
        <dbReference type="ChEBI" id="CHEBI:37563"/>
        <dbReference type="ChEBI" id="CHEBI:58332"/>
        <dbReference type="ChEBI" id="CHEBI:58608"/>
        <dbReference type="EC" id="2.7.7.41"/>
    </reaction>
</comment>
<sequence>MTSYLELNRCNLILLSATSRNVCPCRTSPKTLSFNHQSSKFNPRLSVDGSRYLTWSPRPWRVRCASDDRIMRAVSGTNHLSQGESKEEAKESKSQSSQLKKRVVFGLAIGIGGGVVVLTGGWIFTVALSAAIFVGSREYFELVSSRGIADGMTPPPQYVSRACSVICAIMPILTL</sequence>
<evidence type="ECO:0000256" key="8">
    <source>
        <dbReference type="ARBA" id="ARBA00023264"/>
    </source>
</evidence>
<keyword evidence="9" id="KW-1133">Transmembrane helix</keyword>
<evidence type="ECO:0000256" key="3">
    <source>
        <dbReference type="ARBA" id="ARBA00005189"/>
    </source>
</evidence>
<feature type="transmembrane region" description="Helical" evidence="9">
    <location>
        <begin position="103"/>
        <end position="134"/>
    </location>
</feature>
<keyword evidence="6" id="KW-0548">Nucleotidyltransferase</keyword>
<dbReference type="GO" id="GO:0008654">
    <property type="term" value="P:phospholipid biosynthetic process"/>
    <property type="evidence" value="ECO:0007669"/>
    <property type="project" value="UniProtKB-KW"/>
</dbReference>
<keyword evidence="8" id="KW-1208">Phospholipid metabolism</keyword>
<dbReference type="EMBL" id="JACGCM010000331">
    <property type="protein sequence ID" value="KAF6173693.1"/>
    <property type="molecule type" value="Genomic_DNA"/>
</dbReference>
<evidence type="ECO:0000313" key="10">
    <source>
        <dbReference type="EMBL" id="KAF6173693.1"/>
    </source>
</evidence>